<gene>
    <name evidence="11" type="ORF">WDJ61_10495</name>
</gene>
<protein>
    <submittedName>
        <fullName evidence="11">TrkH family potassium uptake protein</fullName>
    </submittedName>
</protein>
<feature type="transmembrane region" description="Helical" evidence="10">
    <location>
        <begin position="411"/>
        <end position="432"/>
    </location>
</feature>
<evidence type="ECO:0000256" key="8">
    <source>
        <dbReference type="ARBA" id="ARBA00023065"/>
    </source>
</evidence>
<evidence type="ECO:0000256" key="3">
    <source>
        <dbReference type="ARBA" id="ARBA00022475"/>
    </source>
</evidence>
<evidence type="ECO:0000256" key="4">
    <source>
        <dbReference type="ARBA" id="ARBA00022538"/>
    </source>
</evidence>
<evidence type="ECO:0000313" key="12">
    <source>
        <dbReference type="Proteomes" id="UP001387364"/>
    </source>
</evidence>
<evidence type="ECO:0000256" key="10">
    <source>
        <dbReference type="SAM" id="Phobius"/>
    </source>
</evidence>
<evidence type="ECO:0000256" key="5">
    <source>
        <dbReference type="ARBA" id="ARBA00022692"/>
    </source>
</evidence>
<reference evidence="11 12" key="1">
    <citation type="submission" date="2024-02" db="EMBL/GenBank/DDBJ databases">
        <title>Seven novel Bacillus-like species.</title>
        <authorList>
            <person name="Liu G."/>
        </authorList>
    </citation>
    <scope>NUCLEOTIDE SEQUENCE [LARGE SCALE GENOMIC DNA]</scope>
    <source>
        <strain evidence="11 12">FJAT-52991</strain>
    </source>
</reference>
<evidence type="ECO:0000256" key="9">
    <source>
        <dbReference type="ARBA" id="ARBA00023136"/>
    </source>
</evidence>
<keyword evidence="8" id="KW-0406">Ion transport</keyword>
<feature type="transmembrane region" description="Helical" evidence="10">
    <location>
        <begin position="21"/>
        <end position="43"/>
    </location>
</feature>
<keyword evidence="5 10" id="KW-0812">Transmembrane</keyword>
<feature type="transmembrane region" description="Helical" evidence="10">
    <location>
        <begin position="133"/>
        <end position="154"/>
    </location>
</feature>
<feature type="transmembrane region" description="Helical" evidence="10">
    <location>
        <begin position="381"/>
        <end position="399"/>
    </location>
</feature>
<dbReference type="RefSeq" id="WP_338749455.1">
    <property type="nucleotide sequence ID" value="NZ_CP147404.1"/>
</dbReference>
<feature type="transmembrane region" description="Helical" evidence="10">
    <location>
        <begin position="82"/>
        <end position="106"/>
    </location>
</feature>
<keyword evidence="3" id="KW-1003">Cell membrane</keyword>
<dbReference type="Pfam" id="PF02386">
    <property type="entry name" value="TrkH"/>
    <property type="match status" value="1"/>
</dbReference>
<dbReference type="InterPro" id="IPR003445">
    <property type="entry name" value="Cat_transpt"/>
</dbReference>
<evidence type="ECO:0000256" key="1">
    <source>
        <dbReference type="ARBA" id="ARBA00004651"/>
    </source>
</evidence>
<keyword evidence="12" id="KW-1185">Reference proteome</keyword>
<evidence type="ECO:0000256" key="2">
    <source>
        <dbReference type="ARBA" id="ARBA00022448"/>
    </source>
</evidence>
<dbReference type="PANTHER" id="PTHR32024">
    <property type="entry name" value="TRK SYSTEM POTASSIUM UPTAKE PROTEIN TRKG-RELATED"/>
    <property type="match status" value="1"/>
</dbReference>
<dbReference type="InterPro" id="IPR004772">
    <property type="entry name" value="TrkH"/>
</dbReference>
<feature type="transmembrane region" description="Helical" evidence="10">
    <location>
        <begin position="197"/>
        <end position="220"/>
    </location>
</feature>
<keyword evidence="4" id="KW-0633">Potassium transport</keyword>
<feature type="transmembrane region" description="Helical" evidence="10">
    <location>
        <begin position="352"/>
        <end position="375"/>
    </location>
</feature>
<feature type="transmembrane region" description="Helical" evidence="10">
    <location>
        <begin position="298"/>
        <end position="331"/>
    </location>
</feature>
<name>A0ABZ2N1Z1_9BACI</name>
<evidence type="ECO:0000313" key="11">
    <source>
        <dbReference type="EMBL" id="WXB91703.1"/>
    </source>
</evidence>
<evidence type="ECO:0000256" key="7">
    <source>
        <dbReference type="ARBA" id="ARBA00022989"/>
    </source>
</evidence>
<feature type="transmembrane region" description="Helical" evidence="10">
    <location>
        <begin position="232"/>
        <end position="253"/>
    </location>
</feature>
<dbReference type="NCBIfam" id="TIGR00933">
    <property type="entry name" value="2a38"/>
    <property type="match status" value="1"/>
</dbReference>
<keyword evidence="7 10" id="KW-1133">Transmembrane helix</keyword>
<keyword evidence="9 10" id="KW-0472">Membrane</keyword>
<keyword evidence="2" id="KW-0813">Transport</keyword>
<proteinExistence type="predicted"/>
<dbReference type="PANTHER" id="PTHR32024:SF1">
    <property type="entry name" value="KTR SYSTEM POTASSIUM UPTAKE PROTEIN B"/>
    <property type="match status" value="1"/>
</dbReference>
<organism evidence="11 12">
    <name type="scientific">Bacillus kandeliae</name>
    <dbReference type="NCBI Taxonomy" id="3129297"/>
    <lineage>
        <taxon>Bacteria</taxon>
        <taxon>Bacillati</taxon>
        <taxon>Bacillota</taxon>
        <taxon>Bacilli</taxon>
        <taxon>Bacillales</taxon>
        <taxon>Bacillaceae</taxon>
        <taxon>Bacillus</taxon>
    </lineage>
</organism>
<sequence>MSVNIVEKKDVMMKSVKISPSTLLVSVYGLFIVLGACLLKLPISTTAPIRWVDALFTSASAMTVTGLGVVDTGTHFTKVGQLIIMGLIQVGGLGIMSFGVLIFIMLGKKIGLKQRLAMQEILNQVHVGGVIRLVKYLFIFSLTIESIAAVILAIKWVPELGWKDGLFSSFFHAVSAFNNAGFALWPDNLSRYVGSPLVNLTITSLIILGGIGFTVIIDVWEKRSWKKLSLHTKVMLSATFCINIIGLLFFFFLESGNVKTIGAMPLSDQLWASYFQSVTTRTAGFNTVDLSGLENSTAFFMMILMFIGAGSGSTGGGIKLTTFVIMLVTMLTYVKGKKDIHMFERTLRSDHLLRVLSITMVSTFVVVAGVLIINITEPLPFLPLMFEVVSAFGTVGLSMGITASLSTIGKLVIIAIMITGKVGPLSLVYILARKQDQKFKYPTEDILTG</sequence>
<dbReference type="Proteomes" id="UP001387364">
    <property type="component" value="Chromosome"/>
</dbReference>
<comment type="subcellular location">
    <subcellularLocation>
        <location evidence="1">Cell membrane</location>
        <topology evidence="1">Multi-pass membrane protein</topology>
    </subcellularLocation>
</comment>
<accession>A0ABZ2N1Z1</accession>
<evidence type="ECO:0000256" key="6">
    <source>
        <dbReference type="ARBA" id="ARBA00022958"/>
    </source>
</evidence>
<dbReference type="EMBL" id="CP147404">
    <property type="protein sequence ID" value="WXB91703.1"/>
    <property type="molecule type" value="Genomic_DNA"/>
</dbReference>
<keyword evidence="6" id="KW-0630">Potassium</keyword>